<feature type="transmembrane region" description="Helical" evidence="1">
    <location>
        <begin position="89"/>
        <end position="111"/>
    </location>
</feature>
<keyword evidence="1" id="KW-0812">Transmembrane</keyword>
<feature type="transmembrane region" description="Helical" evidence="1">
    <location>
        <begin position="334"/>
        <end position="353"/>
    </location>
</feature>
<dbReference type="GeneID" id="85014378"/>
<dbReference type="EMBL" id="JACHHH010000003">
    <property type="protein sequence ID" value="MBB6040855.1"/>
    <property type="molecule type" value="Genomic_DNA"/>
</dbReference>
<dbReference type="AlphaFoldDB" id="A0A7W9SGB9"/>
<organism evidence="2 3">
    <name type="scientific">Oribacterium sinus</name>
    <dbReference type="NCBI Taxonomy" id="237576"/>
    <lineage>
        <taxon>Bacteria</taxon>
        <taxon>Bacillati</taxon>
        <taxon>Bacillota</taxon>
        <taxon>Clostridia</taxon>
        <taxon>Lachnospirales</taxon>
        <taxon>Lachnospiraceae</taxon>
        <taxon>Oribacterium</taxon>
    </lineage>
</organism>
<dbReference type="RefSeq" id="WP_183683259.1">
    <property type="nucleotide sequence ID" value="NZ_CAUQIH010000002.1"/>
</dbReference>
<name>A0A7W9SGB9_9FIRM</name>
<feature type="transmembrane region" description="Helical" evidence="1">
    <location>
        <begin position="194"/>
        <end position="214"/>
    </location>
</feature>
<feature type="transmembrane region" description="Helical" evidence="1">
    <location>
        <begin position="308"/>
        <end position="328"/>
    </location>
</feature>
<feature type="transmembrane region" description="Helical" evidence="1">
    <location>
        <begin position="12"/>
        <end position="38"/>
    </location>
</feature>
<dbReference type="InterPro" id="IPR038728">
    <property type="entry name" value="YkvI-like"/>
</dbReference>
<feature type="transmembrane region" description="Helical" evidence="1">
    <location>
        <begin position="123"/>
        <end position="141"/>
    </location>
</feature>
<dbReference type="PANTHER" id="PTHR37814:SF1">
    <property type="entry name" value="MEMBRANE PROTEIN"/>
    <property type="match status" value="1"/>
</dbReference>
<comment type="caution">
    <text evidence="2">The sequence shown here is derived from an EMBL/GenBank/DDBJ whole genome shotgun (WGS) entry which is preliminary data.</text>
</comment>
<keyword evidence="1" id="KW-1133">Transmembrane helix</keyword>
<dbReference type="Gene3D" id="1.20.1740.10">
    <property type="entry name" value="Amino acid/polyamine transporter I"/>
    <property type="match status" value="1"/>
</dbReference>
<reference evidence="2 3" key="1">
    <citation type="submission" date="2020-08" db="EMBL/GenBank/DDBJ databases">
        <title>Genomic Encyclopedia of Type Strains, Phase IV (KMG-IV): sequencing the most valuable type-strain genomes for metagenomic binning, comparative biology and taxonomic classification.</title>
        <authorList>
            <person name="Goeker M."/>
        </authorList>
    </citation>
    <scope>NUCLEOTIDE SEQUENCE [LARGE SCALE GENOMIC DNA]</scope>
    <source>
        <strain evidence="2 3">DSM 17245</strain>
    </source>
</reference>
<dbReference type="PANTHER" id="PTHR37814">
    <property type="entry name" value="CONSERVED MEMBRANE PROTEIN"/>
    <property type="match status" value="1"/>
</dbReference>
<evidence type="ECO:0000313" key="3">
    <source>
        <dbReference type="Proteomes" id="UP000522163"/>
    </source>
</evidence>
<evidence type="ECO:0000256" key="1">
    <source>
        <dbReference type="SAM" id="Phobius"/>
    </source>
</evidence>
<proteinExistence type="predicted"/>
<sequence length="375" mass="40582">MEKKSLQFMKVVSFCGACIAFYIGAGFATMQEIIQYVASYGSKLWIVIAVNAAIYIYTDLSFATNGNRLKLKRGGDIYTHYCGKYIGNFFDYFSALFCYACFIVMCGGANATAAQQWGLPNGVGAVILTVFVIATVIFGLDGVIEALGKIGPIIVFFILVVSVISIFNGAGNFWENLKAVDTGTHKIVQVGNGNPFLSGASYAGFMLLWFASFLAEIGSKNRVKEVNIGMLFSAVFIMGTMVIASVALISHIDVTSQADIPALILANTISPALASIFAVIIFCGIYTTSVPLLWTSIGRIEEEGTKKYKLYTVVLGIIGCVIACFLPYRSLVNVLYGLNGYLGFILVAFMLVYDIRTRMSKKVKVAVEEVAPAVV</sequence>
<accession>A0A7W9SGB9</accession>
<gene>
    <name evidence="2" type="ORF">HNQ46_000818</name>
</gene>
<protein>
    <submittedName>
        <fullName evidence="2">Putative membrane protein YkvI</fullName>
    </submittedName>
</protein>
<feature type="transmembrane region" description="Helical" evidence="1">
    <location>
        <begin position="153"/>
        <end position="174"/>
    </location>
</feature>
<feature type="transmembrane region" description="Helical" evidence="1">
    <location>
        <begin position="44"/>
        <end position="63"/>
    </location>
</feature>
<dbReference type="Proteomes" id="UP000522163">
    <property type="component" value="Unassembled WGS sequence"/>
</dbReference>
<feature type="transmembrane region" description="Helical" evidence="1">
    <location>
        <begin position="272"/>
        <end position="296"/>
    </location>
</feature>
<feature type="transmembrane region" description="Helical" evidence="1">
    <location>
        <begin position="226"/>
        <end position="252"/>
    </location>
</feature>
<evidence type="ECO:0000313" key="2">
    <source>
        <dbReference type="EMBL" id="MBB6040855.1"/>
    </source>
</evidence>
<keyword evidence="1" id="KW-0472">Membrane</keyword>